<feature type="transmembrane region" description="Helical" evidence="1">
    <location>
        <begin position="280"/>
        <end position="299"/>
    </location>
</feature>
<keyword evidence="1" id="KW-0472">Membrane</keyword>
<dbReference type="VEuPathDB" id="FungiDB:VP01_4869g1"/>
<protein>
    <submittedName>
        <fullName evidence="2">Uncharacterized protein</fullName>
    </submittedName>
</protein>
<gene>
    <name evidence="2" type="ORF">VP01_4869g1</name>
</gene>
<comment type="caution">
    <text evidence="2">The sequence shown here is derived from an EMBL/GenBank/DDBJ whole genome shotgun (WGS) entry which is preliminary data.</text>
</comment>
<accession>A0A0L6UMB8</accession>
<evidence type="ECO:0000256" key="1">
    <source>
        <dbReference type="SAM" id="Phobius"/>
    </source>
</evidence>
<dbReference type="EMBL" id="LAVV01010019">
    <property type="protein sequence ID" value="KNZ49666.1"/>
    <property type="molecule type" value="Genomic_DNA"/>
</dbReference>
<feature type="transmembrane region" description="Helical" evidence="1">
    <location>
        <begin position="359"/>
        <end position="376"/>
    </location>
</feature>
<keyword evidence="1" id="KW-0812">Transmembrane</keyword>
<keyword evidence="3" id="KW-1185">Reference proteome</keyword>
<reference evidence="2 3" key="1">
    <citation type="submission" date="2015-08" db="EMBL/GenBank/DDBJ databases">
        <title>Next Generation Sequencing and Analysis of the Genome of Puccinia sorghi L Schw, the Causal Agent of Maize Common Rust.</title>
        <authorList>
            <person name="Rochi L."/>
            <person name="Burguener G."/>
            <person name="Darino M."/>
            <person name="Turjanski A."/>
            <person name="Kreff E."/>
            <person name="Dieguez M.J."/>
            <person name="Sacco F."/>
        </authorList>
    </citation>
    <scope>NUCLEOTIDE SEQUENCE [LARGE SCALE GENOMIC DNA]</scope>
    <source>
        <strain evidence="2 3">RO10H11247</strain>
    </source>
</reference>
<dbReference type="Proteomes" id="UP000037035">
    <property type="component" value="Unassembled WGS sequence"/>
</dbReference>
<keyword evidence="1" id="KW-1133">Transmembrane helix</keyword>
<organism evidence="2 3">
    <name type="scientific">Puccinia sorghi</name>
    <dbReference type="NCBI Taxonomy" id="27349"/>
    <lineage>
        <taxon>Eukaryota</taxon>
        <taxon>Fungi</taxon>
        <taxon>Dikarya</taxon>
        <taxon>Basidiomycota</taxon>
        <taxon>Pucciniomycotina</taxon>
        <taxon>Pucciniomycetes</taxon>
        <taxon>Pucciniales</taxon>
        <taxon>Pucciniaceae</taxon>
        <taxon>Puccinia</taxon>
    </lineage>
</organism>
<sequence>MIPKLSNYLSNPCLGANIYFFFEIVDLMISNQQILKLDFTIFFFFTHLLGPINEEFNVSIIHWFLSVDLDHNQLKETLLKQTWKKIKGNATESNEFTILDKPDLCQKKSIILGGLINEEIDFLIIDWFLIVGFLYLITPILKLFTPLKFQKFKFPFIPKFNFGFRSVLFSFLKMNFNYDLKSKTGSSFYQIYEVLNSSPRCGSLIKSLVFASVNDCNEIHISLKIPVDFQQSTDTRVFLLSGRIKNTSIPDNLSLSACLMPNFLLATGGAKGTHNLWRGLLWTVLLLPVMDLLFFFLYLKIMEAFESVWIALSGWAKSKLKTFLVFTSKILRLRNQENKSNSPNQKDMKLDIYPNPNEYLSVGCFPVLGWVLRVIVPKSNKKQMWGIPGGGVPLGSVGSVLNVGCIKPVCMT</sequence>
<evidence type="ECO:0000313" key="2">
    <source>
        <dbReference type="EMBL" id="KNZ49666.1"/>
    </source>
</evidence>
<name>A0A0L6UMB8_9BASI</name>
<proteinExistence type="predicted"/>
<evidence type="ECO:0000313" key="3">
    <source>
        <dbReference type="Proteomes" id="UP000037035"/>
    </source>
</evidence>
<feature type="transmembrane region" description="Helical" evidence="1">
    <location>
        <begin position="122"/>
        <end position="144"/>
    </location>
</feature>
<dbReference type="AlphaFoldDB" id="A0A0L6UMB8"/>